<dbReference type="SUPFAM" id="SSF48452">
    <property type="entry name" value="TPR-like"/>
    <property type="match status" value="1"/>
</dbReference>
<accession>A0A1K1LC58</accession>
<organism evidence="1 2">
    <name type="scientific">Desulfovibrio piger</name>
    <dbReference type="NCBI Taxonomy" id="901"/>
    <lineage>
        <taxon>Bacteria</taxon>
        <taxon>Pseudomonadati</taxon>
        <taxon>Thermodesulfobacteriota</taxon>
        <taxon>Desulfovibrionia</taxon>
        <taxon>Desulfovibrionales</taxon>
        <taxon>Desulfovibrionaceae</taxon>
        <taxon>Desulfovibrio</taxon>
    </lineage>
</organism>
<sequence length="178" mass="19210">MSQIIEQEKDIQAALLDMAKAAGFTEAEFHTIQAALEKGATLADVFNISKDTLESGYAYAYNLYKAGNYKDAESMFRGLCMYDGDDPRYWMGLAGCLQAREAWQQAIDTYGMAGVAGGLKDPAPFYYGGLCYLKLGDGENAAASFRAALGLGDASLPAHKAVHDRIRALLATLAQSKE</sequence>
<evidence type="ECO:0000313" key="1">
    <source>
        <dbReference type="EMBL" id="SFV72289.1"/>
    </source>
</evidence>
<dbReference type="Gene3D" id="1.25.40.10">
    <property type="entry name" value="Tetratricopeptide repeat domain"/>
    <property type="match status" value="1"/>
</dbReference>
<protein>
    <submittedName>
        <fullName evidence="1">Type III secretion chaperone protein for YopD (SycD)</fullName>
    </submittedName>
</protein>
<dbReference type="NCBIfam" id="TIGR02552">
    <property type="entry name" value="LcrH_SycD"/>
    <property type="match status" value="1"/>
</dbReference>
<dbReference type="AlphaFoldDB" id="A0A1K1LC58"/>
<dbReference type="PIRSF" id="PIRSF003165">
    <property type="entry name" value="Chaperone_SicA"/>
    <property type="match status" value="1"/>
</dbReference>
<gene>
    <name evidence="1" type="ORF">DESPIGER_0399</name>
</gene>
<evidence type="ECO:0000313" key="2">
    <source>
        <dbReference type="Proteomes" id="UP000186323"/>
    </source>
</evidence>
<dbReference type="KEGG" id="dpg:DESPIGER_0399"/>
<dbReference type="EMBL" id="LT630450">
    <property type="protein sequence ID" value="SFV72289.1"/>
    <property type="molecule type" value="Genomic_DNA"/>
</dbReference>
<dbReference type="OrthoDB" id="8591320at2"/>
<dbReference type="InterPro" id="IPR011990">
    <property type="entry name" value="TPR-like_helical_dom_sf"/>
</dbReference>
<keyword evidence="2" id="KW-1185">Reference proteome</keyword>
<dbReference type="Proteomes" id="UP000186323">
    <property type="component" value="Chromosome I"/>
</dbReference>
<dbReference type="InterPro" id="IPR016379">
    <property type="entry name" value="T3SS_Ca_resp_chp_LcrH/SycD_sub"/>
</dbReference>
<name>A0A1K1LC58_9BACT</name>
<dbReference type="PRINTS" id="PR01595">
    <property type="entry name" value="SYCDCHAPRONE"/>
</dbReference>
<reference evidence="2" key="1">
    <citation type="submission" date="2016-10" db="EMBL/GenBank/DDBJ databases">
        <authorList>
            <person name="Wegmann U."/>
        </authorList>
    </citation>
    <scope>NUCLEOTIDE SEQUENCE [LARGE SCALE GENOMIC DNA]</scope>
</reference>
<dbReference type="RefSeq" id="WP_083575251.1">
    <property type="nucleotide sequence ID" value="NZ_CALUWT010000029.1"/>
</dbReference>
<dbReference type="InterPro" id="IPR005415">
    <property type="entry name" value="T3SS_Ca_resp_chp_LcrH/SycD"/>
</dbReference>
<proteinExistence type="predicted"/>